<dbReference type="InterPro" id="IPR001680">
    <property type="entry name" value="WD40_rpt"/>
</dbReference>
<dbReference type="PROSITE" id="PS00678">
    <property type="entry name" value="WD_REPEATS_1"/>
    <property type="match status" value="1"/>
</dbReference>
<dbReference type="GO" id="GO:0016226">
    <property type="term" value="P:iron-sulfur cluster assembly"/>
    <property type="evidence" value="ECO:0007669"/>
    <property type="project" value="TreeGrafter"/>
</dbReference>
<dbReference type="SMART" id="SM00320">
    <property type="entry name" value="WD40"/>
    <property type="match status" value="4"/>
</dbReference>
<reference evidence="2" key="1">
    <citation type="submission" date="2021-01" db="EMBL/GenBank/DDBJ databases">
        <authorList>
            <consortium name="Genoscope - CEA"/>
            <person name="William W."/>
        </authorList>
    </citation>
    <scope>NUCLEOTIDE SEQUENCE</scope>
</reference>
<dbReference type="PROSITE" id="PS50294">
    <property type="entry name" value="WD_REPEATS_REGION"/>
    <property type="match status" value="2"/>
</dbReference>
<dbReference type="OMA" id="ESENCLM"/>
<feature type="repeat" description="WD" evidence="1">
    <location>
        <begin position="243"/>
        <end position="275"/>
    </location>
</feature>
<accession>A0A8S1WKU2</accession>
<dbReference type="Proteomes" id="UP000683925">
    <property type="component" value="Unassembled WGS sequence"/>
</dbReference>
<evidence type="ECO:0000313" key="3">
    <source>
        <dbReference type="Proteomes" id="UP000683925"/>
    </source>
</evidence>
<dbReference type="InterPro" id="IPR019775">
    <property type="entry name" value="WD40_repeat_CS"/>
</dbReference>
<dbReference type="PANTHER" id="PTHR19920">
    <property type="entry name" value="WD40 PROTEIN CIAO1"/>
    <property type="match status" value="1"/>
</dbReference>
<keyword evidence="1" id="KW-0853">WD repeat</keyword>
<organism evidence="2 3">
    <name type="scientific">Paramecium octaurelia</name>
    <dbReference type="NCBI Taxonomy" id="43137"/>
    <lineage>
        <taxon>Eukaryota</taxon>
        <taxon>Sar</taxon>
        <taxon>Alveolata</taxon>
        <taxon>Ciliophora</taxon>
        <taxon>Intramacronucleata</taxon>
        <taxon>Oligohymenophorea</taxon>
        <taxon>Peniculida</taxon>
        <taxon>Parameciidae</taxon>
        <taxon>Paramecium</taxon>
    </lineage>
</organism>
<evidence type="ECO:0000256" key="1">
    <source>
        <dbReference type="PROSITE-ProRule" id="PRU00221"/>
    </source>
</evidence>
<dbReference type="GO" id="GO:0097361">
    <property type="term" value="C:cytosolic [4Fe-4S] assembly targeting complex"/>
    <property type="evidence" value="ECO:0007669"/>
    <property type="project" value="TreeGrafter"/>
</dbReference>
<evidence type="ECO:0000313" key="2">
    <source>
        <dbReference type="EMBL" id="CAD8189295.1"/>
    </source>
</evidence>
<dbReference type="OrthoDB" id="6262491at2759"/>
<proteinExistence type="predicted"/>
<keyword evidence="3" id="KW-1185">Reference proteome</keyword>
<protein>
    <recommendedName>
        <fullName evidence="4">WD domain, G-beta repeat protein</fullName>
    </recommendedName>
</protein>
<dbReference type="PROSITE" id="PS50082">
    <property type="entry name" value="WD_REPEATS_2"/>
    <property type="match status" value="2"/>
</dbReference>
<dbReference type="EMBL" id="CAJJDP010000093">
    <property type="protein sequence ID" value="CAD8189295.1"/>
    <property type="molecule type" value="Genomic_DNA"/>
</dbReference>
<dbReference type="Pfam" id="PF00400">
    <property type="entry name" value="WD40"/>
    <property type="match status" value="4"/>
</dbReference>
<dbReference type="PANTHER" id="PTHR19920:SF0">
    <property type="entry name" value="CYTOSOLIC IRON-SULFUR PROTEIN ASSEMBLY PROTEIN CIAO1-RELATED"/>
    <property type="match status" value="1"/>
</dbReference>
<dbReference type="AlphaFoldDB" id="A0A8S1WKU2"/>
<evidence type="ECO:0008006" key="4">
    <source>
        <dbReference type="Google" id="ProtNLM"/>
    </source>
</evidence>
<name>A0A8S1WKU2_PAROT</name>
<sequence length="499" mass="58243">MFQPKMIELEEQLNCSKNHKQPIQIVILEKNLKREEHLLCSICLENFESDTKIIGFKKVLQMIQENQKKQEENKQRLIKKDAELIEQFLNELHTLRSYFILQFDELISNSEEWINSLNAIGQHNVNYSFFDELDIIIDSRIENQFNQASIVNKIKTLNKSFCDKIDLKLSTLKNQEIYSQCDNIITNLSMIHHMKLIDNSIKQSLVCYAISFNQSGSLMISTSNQDIKVWNFEQGRMNEINKLSGHTQSISCLQFSKFSNSFVSTDFDKSIRCWKQIKQNEWQSSQPYCQHTNGINCLLLNQSENTLVSGSQDKSIKIWNIDFVDNQLTYLYPNVYGLSLNQPEDTLVSCGGDKQIIIWKKINKEQKWQFEDVVIQSTQEVGCRLSFLNDSQFIWVTGDKLSKDCIKNLKKEVKLIQNTNDLDLCFFPIFQDKKNNVIIVKHKCYVYVINVSKEGQLTIITQCKYESNSIQGALTNDGKYLVTWDKVGQKYNTYELQIY</sequence>
<feature type="repeat" description="WD" evidence="1">
    <location>
        <begin position="288"/>
        <end position="322"/>
    </location>
</feature>
<gene>
    <name evidence="2" type="ORF">POCTA_138.1.T0940202</name>
</gene>
<comment type="caution">
    <text evidence="2">The sequence shown here is derived from an EMBL/GenBank/DDBJ whole genome shotgun (WGS) entry which is preliminary data.</text>
</comment>